<protein>
    <submittedName>
        <fullName evidence="2">Uncharacterized protein</fullName>
    </submittedName>
</protein>
<sequence length="375" mass="38634">MKRLWRRLKGGDGSKNGDRAPVRAALAEAPGGRQRQQETREPEQQRVVAPEALAVCSGAPQAEVTAQSPLTPCDTSGLAAAPGGEPDICGLRESSGRPGAPAEKPPPTPERTSPDVQTNASLAVRLQAPPQSPGSSPKAPSQAGDPEQGAAPGVRGASVLLQEGGAGPWGVSVPRTSRWQVDVSRLSGARRALREAPSGSADSTQSLSDAMPCSPREASSEVTSPSLEDREQPVCLPGLPACPAHPSACNGSLCDTAVAALESGPADQSLEALLQAAVRTREESASRAAAALAAAAHLDNVLHAARVYTSMQDLSAGGPPQAALQALLTLREEGHGWGNGIVQAPLTEVRWVTVCFEFPLQNSEDVVELLRASAS</sequence>
<feature type="region of interest" description="Disordered" evidence="1">
    <location>
        <begin position="1"/>
        <end position="152"/>
    </location>
</feature>
<evidence type="ECO:0000313" key="2">
    <source>
        <dbReference type="EMBL" id="GAQ91821.1"/>
    </source>
</evidence>
<dbReference type="AlphaFoldDB" id="A0A1Y1IRF8"/>
<gene>
    <name evidence="2" type="ORF">KFL_008620055</name>
</gene>
<feature type="region of interest" description="Disordered" evidence="1">
    <location>
        <begin position="189"/>
        <end position="231"/>
    </location>
</feature>
<name>A0A1Y1IRF8_KLENI</name>
<dbReference type="Proteomes" id="UP000054558">
    <property type="component" value="Unassembled WGS sequence"/>
</dbReference>
<accession>A0A1Y1IRF8</accession>
<reference evidence="2 3" key="1">
    <citation type="journal article" date="2014" name="Nat. Commun.">
        <title>Klebsormidium flaccidum genome reveals primary factors for plant terrestrial adaptation.</title>
        <authorList>
            <person name="Hori K."/>
            <person name="Maruyama F."/>
            <person name="Fujisawa T."/>
            <person name="Togashi T."/>
            <person name="Yamamoto N."/>
            <person name="Seo M."/>
            <person name="Sato S."/>
            <person name="Yamada T."/>
            <person name="Mori H."/>
            <person name="Tajima N."/>
            <person name="Moriyama T."/>
            <person name="Ikeuchi M."/>
            <person name="Watanabe M."/>
            <person name="Wada H."/>
            <person name="Kobayashi K."/>
            <person name="Saito M."/>
            <person name="Masuda T."/>
            <person name="Sasaki-Sekimoto Y."/>
            <person name="Mashiguchi K."/>
            <person name="Awai K."/>
            <person name="Shimojima M."/>
            <person name="Masuda S."/>
            <person name="Iwai M."/>
            <person name="Nobusawa T."/>
            <person name="Narise T."/>
            <person name="Kondo S."/>
            <person name="Saito H."/>
            <person name="Sato R."/>
            <person name="Murakawa M."/>
            <person name="Ihara Y."/>
            <person name="Oshima-Yamada Y."/>
            <person name="Ohtaka K."/>
            <person name="Satoh M."/>
            <person name="Sonobe K."/>
            <person name="Ishii M."/>
            <person name="Ohtani R."/>
            <person name="Kanamori-Sato M."/>
            <person name="Honoki R."/>
            <person name="Miyazaki D."/>
            <person name="Mochizuki H."/>
            <person name="Umetsu J."/>
            <person name="Higashi K."/>
            <person name="Shibata D."/>
            <person name="Kamiya Y."/>
            <person name="Sato N."/>
            <person name="Nakamura Y."/>
            <person name="Tabata S."/>
            <person name="Ida S."/>
            <person name="Kurokawa K."/>
            <person name="Ohta H."/>
        </authorList>
    </citation>
    <scope>NUCLEOTIDE SEQUENCE [LARGE SCALE GENOMIC DNA]</scope>
    <source>
        <strain evidence="2 3">NIES-2285</strain>
    </source>
</reference>
<feature type="compositionally biased region" description="Polar residues" evidence="1">
    <location>
        <begin position="64"/>
        <end position="74"/>
    </location>
</feature>
<organism evidence="2 3">
    <name type="scientific">Klebsormidium nitens</name>
    <name type="common">Green alga</name>
    <name type="synonym">Ulothrix nitens</name>
    <dbReference type="NCBI Taxonomy" id="105231"/>
    <lineage>
        <taxon>Eukaryota</taxon>
        <taxon>Viridiplantae</taxon>
        <taxon>Streptophyta</taxon>
        <taxon>Klebsormidiophyceae</taxon>
        <taxon>Klebsormidiales</taxon>
        <taxon>Klebsormidiaceae</taxon>
        <taxon>Klebsormidium</taxon>
    </lineage>
</organism>
<evidence type="ECO:0000313" key="3">
    <source>
        <dbReference type="Proteomes" id="UP000054558"/>
    </source>
</evidence>
<evidence type="ECO:0000256" key="1">
    <source>
        <dbReference type="SAM" id="MobiDB-lite"/>
    </source>
</evidence>
<feature type="compositionally biased region" description="Basic and acidic residues" evidence="1">
    <location>
        <begin position="35"/>
        <end position="44"/>
    </location>
</feature>
<keyword evidence="3" id="KW-1185">Reference proteome</keyword>
<feature type="compositionally biased region" description="Basic and acidic residues" evidence="1">
    <location>
        <begin position="9"/>
        <end position="21"/>
    </location>
</feature>
<dbReference type="EMBL" id="DF237811">
    <property type="protein sequence ID" value="GAQ91821.1"/>
    <property type="molecule type" value="Genomic_DNA"/>
</dbReference>
<proteinExistence type="predicted"/>